<sequence>MRRLASVFVSSKREKNEKSSKRSTLNVRTQPALSDITTFDSSLSTPQLSAGGSEPAHSSASSAGSVNLQTPEDLPISLVNLKKTWIPWRAKKSGTIKANQRSESNWTPLPPPLLRSPPPGARTPIDTPNDPDSNSESDAYGEEDDPRPIKPILAKPIITPASQFKAQAVLQALIQNSLVDRTSSAPFVLQPGAPLYPRSCNHSRSLSNSNSLARTVHKRRMLQRLQNANLTPPNVEEIITFSTRDVPRIEAPIHFDMINEKAPSTFDRTASFSVGLRNWINRPPFEDRFSVWSAVDGNITCQRVSNTPGFALAALEFSEAIEAKADLFGEPLPSQSSVELQVPTRSASVSDVPSSSSSVSSHISSSASHSRSIPSPQLLAPSPLRNQASTLSASSSNGPRKDPLLQVPSSASSASKISTPLAAAPGSPSATTEIPTSISTYGTVKRGVRFIEEDKDENIPVGYVMRIKKQREEKARFLREQKEKRQFEEERARVEEERRRRDAERRKWEQERQIWEKEKRAIEEERQRKQYTEKVTAARQRAESSRMGMRSSSSVSLREPEHNALAPKRLSRGSEGPPSPRRQASESFIRDNSPITSSPPSITSGAGYFPMNSRPSSIHSSEDIRSIRPQSTAVYIPPVPSIPLIPQFYSYQSGLPLDMPLLPPTAPFMVNQSARRQSHSPQSSSRQRVPSNNSNDSLNRYSVHGRQSSSPRDSSHSTSSSPHRTHQRRTSDDSNRRISNYSTSPHSSSSSHLPRGRPTNPPHAQQTLPSPWTAPPTLHGGPPSAYNGINTVARHTPSRRQTTFS</sequence>
<keyword evidence="3" id="KW-1185">Reference proteome</keyword>
<feature type="compositionally biased region" description="Pro residues" evidence="1">
    <location>
        <begin position="108"/>
        <end position="121"/>
    </location>
</feature>
<feature type="region of interest" description="Disordered" evidence="1">
    <location>
        <begin position="483"/>
        <end position="511"/>
    </location>
</feature>
<protein>
    <submittedName>
        <fullName evidence="2">Uncharacterized protein</fullName>
    </submittedName>
</protein>
<feature type="region of interest" description="Disordered" evidence="1">
    <location>
        <begin position="1"/>
        <end position="69"/>
    </location>
</feature>
<feature type="compositionally biased region" description="Low complexity" evidence="1">
    <location>
        <begin position="545"/>
        <end position="556"/>
    </location>
</feature>
<feature type="compositionally biased region" description="Low complexity" evidence="1">
    <location>
        <begin position="706"/>
        <end position="722"/>
    </location>
</feature>
<name>A0A9W8NRQ8_9AGAR</name>
<organism evidence="2 3">
    <name type="scientific">Lentinula detonsa</name>
    <dbReference type="NCBI Taxonomy" id="2804962"/>
    <lineage>
        <taxon>Eukaryota</taxon>
        <taxon>Fungi</taxon>
        <taxon>Dikarya</taxon>
        <taxon>Basidiomycota</taxon>
        <taxon>Agaricomycotina</taxon>
        <taxon>Agaricomycetes</taxon>
        <taxon>Agaricomycetidae</taxon>
        <taxon>Agaricales</taxon>
        <taxon>Marasmiineae</taxon>
        <taxon>Omphalotaceae</taxon>
        <taxon>Lentinula</taxon>
    </lineage>
</organism>
<feature type="compositionally biased region" description="Polar residues" evidence="1">
    <location>
        <begin position="384"/>
        <end position="398"/>
    </location>
</feature>
<comment type="caution">
    <text evidence="2">The sequence shown here is derived from an EMBL/GenBank/DDBJ whole genome shotgun (WGS) entry which is preliminary data.</text>
</comment>
<feature type="compositionally biased region" description="Low complexity" evidence="1">
    <location>
        <begin position="739"/>
        <end position="751"/>
    </location>
</feature>
<feature type="region of interest" description="Disordered" evidence="1">
    <location>
        <begin position="672"/>
        <end position="805"/>
    </location>
</feature>
<gene>
    <name evidence="2" type="ORF">DFH05DRAFT_1530230</name>
</gene>
<feature type="compositionally biased region" description="Acidic residues" evidence="1">
    <location>
        <begin position="133"/>
        <end position="145"/>
    </location>
</feature>
<feature type="region of interest" description="Disordered" evidence="1">
    <location>
        <begin position="93"/>
        <end position="150"/>
    </location>
</feature>
<reference evidence="2 3" key="1">
    <citation type="journal article" date="2023" name="Proc. Natl. Acad. Sci. U.S.A.">
        <title>A global phylogenomic analysis of the shiitake genus Lentinula.</title>
        <authorList>
            <person name="Sierra-Patev S."/>
            <person name="Min B."/>
            <person name="Naranjo-Ortiz M."/>
            <person name="Looney B."/>
            <person name="Konkel Z."/>
            <person name="Slot J.C."/>
            <person name="Sakamoto Y."/>
            <person name="Steenwyk J.L."/>
            <person name="Rokas A."/>
            <person name="Carro J."/>
            <person name="Camarero S."/>
            <person name="Ferreira P."/>
            <person name="Molpeceres G."/>
            <person name="Ruiz-Duenas F.J."/>
            <person name="Serrano A."/>
            <person name="Henrissat B."/>
            <person name="Drula E."/>
            <person name="Hughes K.W."/>
            <person name="Mata J.L."/>
            <person name="Ishikawa N.K."/>
            <person name="Vargas-Isla R."/>
            <person name="Ushijima S."/>
            <person name="Smith C.A."/>
            <person name="Donoghue J."/>
            <person name="Ahrendt S."/>
            <person name="Andreopoulos W."/>
            <person name="He G."/>
            <person name="LaButti K."/>
            <person name="Lipzen A."/>
            <person name="Ng V."/>
            <person name="Riley R."/>
            <person name="Sandor L."/>
            <person name="Barry K."/>
            <person name="Martinez A.T."/>
            <person name="Xiao Y."/>
            <person name="Gibbons J.G."/>
            <person name="Terashima K."/>
            <person name="Grigoriev I.V."/>
            <person name="Hibbett D."/>
        </authorList>
    </citation>
    <scope>NUCLEOTIDE SEQUENCE [LARGE SCALE GENOMIC DNA]</scope>
    <source>
        <strain evidence="2 3">TFB7810</strain>
    </source>
</reference>
<evidence type="ECO:0000313" key="3">
    <source>
        <dbReference type="Proteomes" id="UP001142393"/>
    </source>
</evidence>
<dbReference type="AlphaFoldDB" id="A0A9W8NRQ8"/>
<feature type="compositionally biased region" description="Polar residues" evidence="1">
    <location>
        <begin position="96"/>
        <end position="107"/>
    </location>
</feature>
<feature type="compositionally biased region" description="Low complexity" evidence="1">
    <location>
        <begin position="345"/>
        <end position="375"/>
    </location>
</feature>
<proteinExistence type="predicted"/>
<evidence type="ECO:0000256" key="1">
    <source>
        <dbReference type="SAM" id="MobiDB-lite"/>
    </source>
</evidence>
<feature type="compositionally biased region" description="Low complexity" evidence="1">
    <location>
        <begin position="672"/>
        <end position="695"/>
    </location>
</feature>
<feature type="compositionally biased region" description="Basic and acidic residues" evidence="1">
    <location>
        <begin position="11"/>
        <end position="20"/>
    </location>
</feature>
<feature type="compositionally biased region" description="Low complexity" evidence="1">
    <location>
        <begin position="593"/>
        <end position="604"/>
    </location>
</feature>
<feature type="region of interest" description="Disordered" evidence="1">
    <location>
        <begin position="524"/>
        <end position="624"/>
    </location>
</feature>
<feature type="compositionally biased region" description="Polar residues" evidence="1">
    <location>
        <begin position="24"/>
        <end position="69"/>
    </location>
</feature>
<feature type="region of interest" description="Disordered" evidence="1">
    <location>
        <begin position="338"/>
        <end position="435"/>
    </location>
</feature>
<dbReference type="EMBL" id="JANVFU010000018">
    <property type="protein sequence ID" value="KAJ3739442.1"/>
    <property type="molecule type" value="Genomic_DNA"/>
</dbReference>
<accession>A0A9W8NRQ8</accession>
<evidence type="ECO:0000313" key="2">
    <source>
        <dbReference type="EMBL" id="KAJ3739442.1"/>
    </source>
</evidence>
<dbReference type="Proteomes" id="UP001142393">
    <property type="component" value="Unassembled WGS sequence"/>
</dbReference>